<organism evidence="4 5">
    <name type="scientific">Zygosaccharomyces bailii (strain CLIB 213 / ATCC 58445 / CBS 680 / BCRC 21525 / NBRC 1098 / NCYC 1416 / NRRL Y-2227)</name>
    <dbReference type="NCBI Taxonomy" id="1333698"/>
    <lineage>
        <taxon>Eukaryota</taxon>
        <taxon>Fungi</taxon>
        <taxon>Dikarya</taxon>
        <taxon>Ascomycota</taxon>
        <taxon>Saccharomycotina</taxon>
        <taxon>Saccharomycetes</taxon>
        <taxon>Saccharomycetales</taxon>
        <taxon>Saccharomycetaceae</taxon>
        <taxon>Zygosaccharomyces</taxon>
    </lineage>
</organism>
<dbReference type="SUPFAM" id="SSF53474">
    <property type="entry name" value="alpha/beta-Hydrolases"/>
    <property type="match status" value="1"/>
</dbReference>
<name>A0A8J2WUL6_ZYGB2</name>
<keyword evidence="2" id="KW-0378">Hydrolase</keyword>
<dbReference type="OrthoDB" id="8119704at2759"/>
<evidence type="ECO:0000259" key="3">
    <source>
        <dbReference type="Pfam" id="PF00561"/>
    </source>
</evidence>
<sequence length="316" mass="35898">MKQILRAGRLPFKSVVELAFHHEPAPYAITNAATQRPAVVNVHGIFGSNKLFRPLNKPLAEGLNTDVYSIDLRNHGNSPRALPYDYVSFTRDVIHFIKKEIGEHRPVQVIGFSIGGKIALLSALCPHINVQKCISIDMPPYATPNMDPIILQNYELIMKIIRREIKIKKGSKNWRQVLLGYFKKVPANIGNKGDPSLYFANGFYMVKENGKSPSDDQEDPYIDFYLPLDQFPNLITEVKKWPNLRGDDNADGLLGLSTEAQVLFMRGMRSCFIKDDYSLLKTSFPNSIVEEYDTGHNITVEKPEICLRNMIDFLRD</sequence>
<proteinExistence type="inferred from homology"/>
<dbReference type="Proteomes" id="UP000019375">
    <property type="component" value="Unassembled WGS sequence"/>
</dbReference>
<dbReference type="EMBL" id="HG316454">
    <property type="protein sequence ID" value="CDF87488.1"/>
    <property type="molecule type" value="Genomic_DNA"/>
</dbReference>
<dbReference type="PANTHER" id="PTHR46118:SF4">
    <property type="entry name" value="PROTEIN ABHD11"/>
    <property type="match status" value="1"/>
</dbReference>
<dbReference type="AlphaFoldDB" id="A0A8J2WUL6"/>
<keyword evidence="5" id="KW-1185">Reference proteome</keyword>
<comment type="similarity">
    <text evidence="1">Belongs to the AB hydrolase superfamily.</text>
</comment>
<dbReference type="GO" id="GO:0052689">
    <property type="term" value="F:carboxylic ester hydrolase activity"/>
    <property type="evidence" value="ECO:0007669"/>
    <property type="project" value="TreeGrafter"/>
</dbReference>
<gene>
    <name evidence="4" type="ORF">BN860_07514g</name>
</gene>
<feature type="domain" description="AB hydrolase-1" evidence="3">
    <location>
        <begin position="37"/>
        <end position="303"/>
    </location>
</feature>
<evidence type="ECO:0000256" key="1">
    <source>
        <dbReference type="ARBA" id="ARBA00008645"/>
    </source>
</evidence>
<dbReference type="PANTHER" id="PTHR46118">
    <property type="entry name" value="PROTEIN ABHD11"/>
    <property type="match status" value="1"/>
</dbReference>
<dbReference type="InterPro" id="IPR000073">
    <property type="entry name" value="AB_hydrolase_1"/>
</dbReference>
<dbReference type="Pfam" id="PF00561">
    <property type="entry name" value="Abhydrolase_1"/>
    <property type="match status" value="1"/>
</dbReference>
<dbReference type="InterPro" id="IPR029058">
    <property type="entry name" value="AB_hydrolase_fold"/>
</dbReference>
<reference evidence="5" key="1">
    <citation type="journal article" date="2013" name="Genome Announc.">
        <title>Genome sequence of the food spoilage yeast Zygosaccharomyces bailii CLIB 213(T).</title>
        <authorList>
            <person name="Galeote V."/>
            <person name="Bigey F."/>
            <person name="Devillers H."/>
            <person name="Neuveglise C."/>
            <person name="Dequin S."/>
        </authorList>
    </citation>
    <scope>NUCLEOTIDE SEQUENCE [LARGE SCALE GENOMIC DNA]</scope>
    <source>
        <strain evidence="5">CLIB 213 / ATCC 58445 / CBS 680 / CCRC 21525 / NBRC 1098 / NCYC 1416 / NRRL Y-2227</strain>
    </source>
</reference>
<accession>A0A8J2WUL6</accession>
<evidence type="ECO:0000256" key="2">
    <source>
        <dbReference type="ARBA" id="ARBA00022801"/>
    </source>
</evidence>
<dbReference type="Gene3D" id="3.40.50.1820">
    <property type="entry name" value="alpha/beta hydrolase"/>
    <property type="match status" value="1"/>
</dbReference>
<evidence type="ECO:0000313" key="5">
    <source>
        <dbReference type="Proteomes" id="UP000019375"/>
    </source>
</evidence>
<evidence type="ECO:0000313" key="4">
    <source>
        <dbReference type="EMBL" id="CDF87488.1"/>
    </source>
</evidence>
<protein>
    <submittedName>
        <fullName evidence="4">BN860_07514g1_1</fullName>
    </submittedName>
</protein>
<dbReference type="GO" id="GO:0005739">
    <property type="term" value="C:mitochondrion"/>
    <property type="evidence" value="ECO:0007669"/>
    <property type="project" value="TreeGrafter"/>
</dbReference>